<dbReference type="Proteomes" id="UP000054107">
    <property type="component" value="Unassembled WGS sequence"/>
</dbReference>
<reference evidence="2 3" key="1">
    <citation type="submission" date="2014-09" db="EMBL/GenBank/DDBJ databases">
        <authorList>
            <person name="Ellenberger Sabrina"/>
        </authorList>
    </citation>
    <scope>NUCLEOTIDE SEQUENCE [LARGE SCALE GENOMIC DNA]</scope>
    <source>
        <strain evidence="2 3">CBS 412.66</strain>
    </source>
</reference>
<feature type="domain" description="Chromo" evidence="1">
    <location>
        <begin position="1"/>
        <end position="39"/>
    </location>
</feature>
<proteinExistence type="predicted"/>
<dbReference type="InterPro" id="IPR000953">
    <property type="entry name" value="Chromo/chromo_shadow_dom"/>
</dbReference>
<keyword evidence="3" id="KW-1185">Reference proteome</keyword>
<gene>
    <name evidence="2" type="primary">PARPA_06074.1 scaffold 20893</name>
</gene>
<feature type="non-terminal residue" evidence="2">
    <location>
        <position position="39"/>
    </location>
</feature>
<name>A0A0B7NAU4_9FUNG</name>
<organism evidence="2 3">
    <name type="scientific">Parasitella parasitica</name>
    <dbReference type="NCBI Taxonomy" id="35722"/>
    <lineage>
        <taxon>Eukaryota</taxon>
        <taxon>Fungi</taxon>
        <taxon>Fungi incertae sedis</taxon>
        <taxon>Mucoromycota</taxon>
        <taxon>Mucoromycotina</taxon>
        <taxon>Mucoromycetes</taxon>
        <taxon>Mucorales</taxon>
        <taxon>Mucorineae</taxon>
        <taxon>Mucoraceae</taxon>
        <taxon>Parasitella</taxon>
    </lineage>
</organism>
<protein>
    <recommendedName>
        <fullName evidence="1">Chromo domain-containing protein</fullName>
    </recommendedName>
</protein>
<dbReference type="PROSITE" id="PS50013">
    <property type="entry name" value="CHROMO_2"/>
    <property type="match status" value="1"/>
</dbReference>
<dbReference type="EMBL" id="LN727443">
    <property type="protein sequence ID" value="CEP12149.1"/>
    <property type="molecule type" value="Genomic_DNA"/>
</dbReference>
<evidence type="ECO:0000313" key="3">
    <source>
        <dbReference type="Proteomes" id="UP000054107"/>
    </source>
</evidence>
<evidence type="ECO:0000313" key="2">
    <source>
        <dbReference type="EMBL" id="CEP12149.1"/>
    </source>
</evidence>
<dbReference type="AlphaFoldDB" id="A0A0B7NAU4"/>
<sequence>MHWKGFDDPIEHTWEPVENFDSTKHIELYWGRRSGAKAT</sequence>
<dbReference type="OrthoDB" id="433924at2759"/>
<accession>A0A0B7NAU4</accession>
<evidence type="ECO:0000259" key="1">
    <source>
        <dbReference type="PROSITE" id="PS50013"/>
    </source>
</evidence>
<dbReference type="Gene3D" id="2.40.50.40">
    <property type="match status" value="1"/>
</dbReference>
<dbReference type="InterPro" id="IPR016197">
    <property type="entry name" value="Chromo-like_dom_sf"/>
</dbReference>
<dbReference type="SUPFAM" id="SSF54160">
    <property type="entry name" value="Chromo domain-like"/>
    <property type="match status" value="1"/>
</dbReference>